<gene>
    <name evidence="1" type="ORF">dnm_074660</name>
</gene>
<dbReference type="KEGG" id="dmm:dnm_074660"/>
<dbReference type="Proteomes" id="UP000663722">
    <property type="component" value="Chromosome"/>
</dbReference>
<evidence type="ECO:0000313" key="1">
    <source>
        <dbReference type="EMBL" id="QTA91399.1"/>
    </source>
</evidence>
<organism evidence="1 2">
    <name type="scientific">Desulfonema magnum</name>
    <dbReference type="NCBI Taxonomy" id="45655"/>
    <lineage>
        <taxon>Bacteria</taxon>
        <taxon>Pseudomonadati</taxon>
        <taxon>Thermodesulfobacteriota</taxon>
        <taxon>Desulfobacteria</taxon>
        <taxon>Desulfobacterales</taxon>
        <taxon>Desulfococcaceae</taxon>
        <taxon>Desulfonema</taxon>
    </lineage>
</organism>
<reference evidence="1" key="1">
    <citation type="journal article" date="2021" name="Microb. Physiol.">
        <title>Proteogenomic Insights into the Physiology of Marine, Sulfate-Reducing, Filamentous Desulfonema limicola and Desulfonema magnum.</title>
        <authorList>
            <person name="Schnaars V."/>
            <person name="Wohlbrand L."/>
            <person name="Scheve S."/>
            <person name="Hinrichs C."/>
            <person name="Reinhardt R."/>
            <person name="Rabus R."/>
        </authorList>
    </citation>
    <scope>NUCLEOTIDE SEQUENCE</scope>
    <source>
        <strain evidence="1">4be13</strain>
    </source>
</reference>
<dbReference type="AlphaFoldDB" id="A0A975BTC3"/>
<keyword evidence="2" id="KW-1185">Reference proteome</keyword>
<dbReference type="EMBL" id="CP061800">
    <property type="protein sequence ID" value="QTA91399.1"/>
    <property type="molecule type" value="Genomic_DNA"/>
</dbReference>
<evidence type="ECO:0000313" key="2">
    <source>
        <dbReference type="Proteomes" id="UP000663722"/>
    </source>
</evidence>
<name>A0A975BTC3_9BACT</name>
<sequence>MISFDLVPTLCVGMQSGRFASLFRLPSGTLRIRFESYAEGA</sequence>
<protein>
    <submittedName>
        <fullName evidence="1">Uncharacterized protein</fullName>
    </submittedName>
</protein>
<accession>A0A975BTC3</accession>
<proteinExistence type="predicted"/>